<dbReference type="PROSITE" id="PS00107">
    <property type="entry name" value="PROTEIN_KINASE_ATP"/>
    <property type="match status" value="1"/>
</dbReference>
<dbReference type="Pfam" id="PF00179">
    <property type="entry name" value="UQ_con"/>
    <property type="match status" value="1"/>
</dbReference>
<dbReference type="SUPFAM" id="SSF54495">
    <property type="entry name" value="UBC-like"/>
    <property type="match status" value="1"/>
</dbReference>
<comment type="caution">
    <text evidence="7">The sequence shown here is derived from an EMBL/GenBank/DDBJ whole genome shotgun (WGS) entry which is preliminary data.</text>
</comment>
<dbReference type="InterPro" id="IPR000608">
    <property type="entry name" value="UBC"/>
</dbReference>
<dbReference type="Gene3D" id="1.25.40.10">
    <property type="entry name" value="Tetratricopeptide repeat domain"/>
    <property type="match status" value="2"/>
</dbReference>
<dbReference type="InterPro" id="IPR008271">
    <property type="entry name" value="Ser/Thr_kinase_AS"/>
</dbReference>
<dbReference type="Pfam" id="PF08238">
    <property type="entry name" value="Sel1"/>
    <property type="match status" value="6"/>
</dbReference>
<keyword evidence="1" id="KW-0808">Transferase</keyword>
<dbReference type="Gene3D" id="3.10.110.10">
    <property type="entry name" value="Ubiquitin Conjugating Enzyme"/>
    <property type="match status" value="1"/>
</dbReference>
<dbReference type="SUPFAM" id="SSF53300">
    <property type="entry name" value="vWA-like"/>
    <property type="match status" value="1"/>
</dbReference>
<feature type="binding site" evidence="4">
    <location>
        <position position="46"/>
    </location>
    <ligand>
        <name>ATP</name>
        <dbReference type="ChEBI" id="CHEBI:30616"/>
    </ligand>
</feature>
<evidence type="ECO:0000259" key="6">
    <source>
        <dbReference type="PROSITE" id="PS50127"/>
    </source>
</evidence>
<dbReference type="EMBL" id="JAPFFF010000012">
    <property type="protein sequence ID" value="KAK8876549.1"/>
    <property type="molecule type" value="Genomic_DNA"/>
</dbReference>
<dbReference type="PANTHER" id="PTHR44329">
    <property type="entry name" value="SERINE/THREONINE-PROTEIN KINASE TNNI3K-RELATED"/>
    <property type="match status" value="1"/>
</dbReference>
<evidence type="ECO:0000259" key="5">
    <source>
        <dbReference type="PROSITE" id="PS50011"/>
    </source>
</evidence>
<dbReference type="InterPro" id="IPR000719">
    <property type="entry name" value="Prot_kinase_dom"/>
</dbReference>
<evidence type="ECO:0000313" key="7">
    <source>
        <dbReference type="EMBL" id="KAK8876549.1"/>
    </source>
</evidence>
<dbReference type="PANTHER" id="PTHR44329:SF298">
    <property type="entry name" value="MIXED LINEAGE KINASE DOMAIN-LIKE PROTEIN"/>
    <property type="match status" value="1"/>
</dbReference>
<dbReference type="Pfam" id="PF00069">
    <property type="entry name" value="Pkinase"/>
    <property type="match status" value="1"/>
</dbReference>
<dbReference type="Proteomes" id="UP001470230">
    <property type="component" value="Unassembled WGS sequence"/>
</dbReference>
<dbReference type="InterPro" id="IPR011990">
    <property type="entry name" value="TPR-like_helical_dom_sf"/>
</dbReference>
<dbReference type="SMART" id="SM00220">
    <property type="entry name" value="S_TKc"/>
    <property type="match status" value="1"/>
</dbReference>
<evidence type="ECO:0000256" key="4">
    <source>
        <dbReference type="PROSITE-ProRule" id="PRU10141"/>
    </source>
</evidence>
<dbReference type="PRINTS" id="PR00109">
    <property type="entry name" value="TYRKINASE"/>
</dbReference>
<gene>
    <name evidence="7" type="ORF">M9Y10_006766</name>
</gene>
<dbReference type="PROSITE" id="PS50011">
    <property type="entry name" value="PROTEIN_KINASE_DOM"/>
    <property type="match status" value="1"/>
</dbReference>
<keyword evidence="8" id="KW-1185">Reference proteome</keyword>
<dbReference type="InterPro" id="IPR017441">
    <property type="entry name" value="Protein_kinase_ATP_BS"/>
</dbReference>
<sequence>MNYLALKKEQFHTLNDFVLQNKIGSGSFGNIYKVKSIKSGKIFVAKISINKIEKNSTSQLHNISREVNILSKLNHPSILKFIFYSPQNFKKKPKPVIITEFVPNGSLDELIKKERHSKSSVNINMTHKLIIIYGIAAAMKYLHANNIIHRDLKPGNILLDEFLFPKVGDFGLSKVSHKEESMTMKSTFEVKGTPIYMSPEIWSKAKYTKAGDVYAFGIIIYELITNLKPFENINFYLLPVKVTKGFRPDLNNQVPEAYANLIRDCWSQDPEKRPTFDDILNRLINDRGFITKDVNESEYFKYVKYINEYNSSFDKTRNVFYFNLYQNKVKVNEIDEKTNFNMIDKRSLFPYKEYVKLNEESQKIIEEANEDPEKQFNIGISLIEGRENFPLNTQIGLKFLQKSMENGCIKSIIYYCEMLIKGRIIPQNLEKAMKIAQKYFTKEEAAYSLIIGKIEKKKKNYEKAKICFEKSINEGNDESMYQYGKMFYEGIHMPVNKEKALFYYKKAIEKDNVKAMFEYGKIMKKEGQNDEGNRYIKKSADEGYPKACYYYSIILDKGDGVAINKEESIRYLHEAAQKGNDESMYKYSLELSKNYNFIKDSVVYLKKLCDKGHNKSMYYYGKMLLKGDGIQKNIKEAIKYIKSSAISGNTDAMIYYGDILSTGDIVLVNKEEAIKYYKMAIEKGNEEAKNKISSLDQHQEKESLIEEIKPSKIIPMKPPKIVPNKQPKRYQIEENAINQSEKLLNHLKYYKSSNSLKTMIVNGHEAGIYTEKVEPRVDICNKYLFYFTGGSKDMLLRGIEVDLDSAYDFNQCNEHLLLILKDIIDITNMQLLIYLSGGIPFNAGTLGKYSFNKVIYGVLTRRISESVLKASCPELCNIKDQDHKLLISPLVDSTDRGLSDMACLMGYLNHGGIESDLLLRTCAAVIHFPPLITSMRRIIDQNKVVGQDVINVTSTLYTFFRAYLPITCPDNNVYEYALRMCNLISHINEAPKKIPLLRIDLENNEESEDFNCFKDLDLGPIVYFWKGDTDNNFQYYELKIQGEQAIENAYNCIASFTPIMPLSLCTVKGCSITKGKYYEYLYLMNPSNESILNVDIIDPMIGLTETKNVEQFAKEQGPMKFDNIANLIEPDNVKQIIMINFDESKSMIGDLDGYYIQPDNDNDQRITIAYQYLTSFANKTYNYHLPCIIGLISFNNNITVRYPLGPLIPDFEDKGLKNIKPNSITKLWDSLHRSCEEIIQFRKDRNGNELYKNAISRILVISDGEDINSSIKVQDVVRELLINKIIVDSIIISNEEECMTLCAVCHITGGLSIRPKTVNEGLAFIEKDAFLNYEERIVNCDPLIPGDKNTIPNRIHANMIDDTFIKRVSDLAKFDEYFQNKIFIQASSNVRLATPHHICSKYRTTNIPNPRQRRILRELHAAARRVDPDSPDYDPEMKVFTFLSRYDIWKVCLKGYEGTPYENKWWLLYVTFPELYPVQPPDIRFVSVPYHINVSDEGRICLNIFWEKYISSGHVVDILQVIKELFLLPSTDSPIRAETLFIFNNDLDEYENLAKESAEQNAKDSYLDYIGESQVVDDVPEDFSIEFTESIPYMLS</sequence>
<keyword evidence="3 4" id="KW-0067">ATP-binding</keyword>
<dbReference type="InterPro" id="IPR011009">
    <property type="entry name" value="Kinase-like_dom_sf"/>
</dbReference>
<dbReference type="InterPro" id="IPR051681">
    <property type="entry name" value="Ser/Thr_Kinases-Pseudokinases"/>
</dbReference>
<dbReference type="CDD" id="cd13999">
    <property type="entry name" value="STKc_MAP3K-like"/>
    <property type="match status" value="1"/>
</dbReference>
<evidence type="ECO:0000256" key="1">
    <source>
        <dbReference type="ARBA" id="ARBA00022527"/>
    </source>
</evidence>
<keyword evidence="1" id="KW-0723">Serine/threonine-protein kinase</keyword>
<dbReference type="InterPro" id="IPR001245">
    <property type="entry name" value="Ser-Thr/Tyr_kinase_cat_dom"/>
</dbReference>
<dbReference type="SUPFAM" id="SSF81901">
    <property type="entry name" value="HCP-like"/>
    <property type="match status" value="3"/>
</dbReference>
<keyword evidence="2 4" id="KW-0547">Nucleotide-binding</keyword>
<dbReference type="Gene3D" id="1.10.510.10">
    <property type="entry name" value="Transferase(Phosphotransferase) domain 1"/>
    <property type="match status" value="1"/>
</dbReference>
<dbReference type="SUPFAM" id="SSF56112">
    <property type="entry name" value="Protein kinase-like (PK-like)"/>
    <property type="match status" value="1"/>
</dbReference>
<accession>A0ABR2JF93</accession>
<organism evidence="7 8">
    <name type="scientific">Tritrichomonas musculus</name>
    <dbReference type="NCBI Taxonomy" id="1915356"/>
    <lineage>
        <taxon>Eukaryota</taxon>
        <taxon>Metamonada</taxon>
        <taxon>Parabasalia</taxon>
        <taxon>Tritrichomonadida</taxon>
        <taxon>Tritrichomonadidae</taxon>
        <taxon>Tritrichomonas</taxon>
    </lineage>
</organism>
<evidence type="ECO:0000256" key="3">
    <source>
        <dbReference type="ARBA" id="ARBA00022840"/>
    </source>
</evidence>
<keyword evidence="1" id="KW-0418">Kinase</keyword>
<feature type="domain" description="UBC core" evidence="6">
    <location>
        <begin position="1410"/>
        <end position="1563"/>
    </location>
</feature>
<evidence type="ECO:0000256" key="2">
    <source>
        <dbReference type="ARBA" id="ARBA00022741"/>
    </source>
</evidence>
<dbReference type="InterPro" id="IPR036465">
    <property type="entry name" value="vWFA_dom_sf"/>
</dbReference>
<name>A0ABR2JF93_9EUKA</name>
<protein>
    <recommendedName>
        <fullName evidence="9">Protein kinase domain-containing protein</fullName>
    </recommendedName>
</protein>
<evidence type="ECO:0000313" key="8">
    <source>
        <dbReference type="Proteomes" id="UP001470230"/>
    </source>
</evidence>
<evidence type="ECO:0008006" key="9">
    <source>
        <dbReference type="Google" id="ProtNLM"/>
    </source>
</evidence>
<dbReference type="PROSITE" id="PS00108">
    <property type="entry name" value="PROTEIN_KINASE_ST"/>
    <property type="match status" value="1"/>
</dbReference>
<dbReference type="PROSITE" id="PS50127">
    <property type="entry name" value="UBC_2"/>
    <property type="match status" value="1"/>
</dbReference>
<dbReference type="CDD" id="cd00198">
    <property type="entry name" value="vWFA"/>
    <property type="match status" value="1"/>
</dbReference>
<proteinExistence type="predicted"/>
<dbReference type="SMART" id="SM00671">
    <property type="entry name" value="SEL1"/>
    <property type="match status" value="7"/>
</dbReference>
<dbReference type="SMART" id="SM00212">
    <property type="entry name" value="UBCc"/>
    <property type="match status" value="1"/>
</dbReference>
<dbReference type="InterPro" id="IPR006597">
    <property type="entry name" value="Sel1-like"/>
</dbReference>
<reference evidence="7 8" key="1">
    <citation type="submission" date="2024-04" db="EMBL/GenBank/DDBJ databases">
        <title>Tritrichomonas musculus Genome.</title>
        <authorList>
            <person name="Alves-Ferreira E."/>
            <person name="Grigg M."/>
            <person name="Lorenzi H."/>
            <person name="Galac M."/>
        </authorList>
    </citation>
    <scope>NUCLEOTIDE SEQUENCE [LARGE SCALE GENOMIC DNA]</scope>
    <source>
        <strain evidence="7 8">EAF2021</strain>
    </source>
</reference>
<feature type="domain" description="Protein kinase" evidence="5">
    <location>
        <begin position="17"/>
        <end position="290"/>
    </location>
</feature>
<dbReference type="Gene3D" id="3.40.50.410">
    <property type="entry name" value="von Willebrand factor, type A domain"/>
    <property type="match status" value="1"/>
</dbReference>
<dbReference type="InterPro" id="IPR016135">
    <property type="entry name" value="UBQ-conjugating_enzyme/RWD"/>
</dbReference>